<accession>A0A8J2HLC8</accession>
<feature type="region of interest" description="Disordered" evidence="1">
    <location>
        <begin position="1"/>
        <end position="34"/>
    </location>
</feature>
<protein>
    <submittedName>
        <fullName evidence="2">Uncharacterized protein</fullName>
    </submittedName>
</protein>
<organism evidence="2 3">
    <name type="scientific">Cotesia congregata</name>
    <name type="common">Parasitoid wasp</name>
    <name type="synonym">Apanteles congregatus</name>
    <dbReference type="NCBI Taxonomy" id="51543"/>
    <lineage>
        <taxon>Eukaryota</taxon>
        <taxon>Metazoa</taxon>
        <taxon>Ecdysozoa</taxon>
        <taxon>Arthropoda</taxon>
        <taxon>Hexapoda</taxon>
        <taxon>Insecta</taxon>
        <taxon>Pterygota</taxon>
        <taxon>Neoptera</taxon>
        <taxon>Endopterygota</taxon>
        <taxon>Hymenoptera</taxon>
        <taxon>Apocrita</taxon>
        <taxon>Ichneumonoidea</taxon>
        <taxon>Braconidae</taxon>
        <taxon>Microgastrinae</taxon>
        <taxon>Cotesia</taxon>
    </lineage>
</organism>
<dbReference type="EMBL" id="CAJNRD030001123">
    <property type="protein sequence ID" value="CAG5102830.1"/>
    <property type="molecule type" value="Genomic_DNA"/>
</dbReference>
<dbReference type="OrthoDB" id="7700765at2759"/>
<reference evidence="2" key="1">
    <citation type="submission" date="2021-04" db="EMBL/GenBank/DDBJ databases">
        <authorList>
            <person name="Chebbi M.A.C M."/>
        </authorList>
    </citation>
    <scope>NUCLEOTIDE SEQUENCE</scope>
</reference>
<evidence type="ECO:0000313" key="2">
    <source>
        <dbReference type="EMBL" id="CAG5102830.1"/>
    </source>
</evidence>
<evidence type="ECO:0000256" key="1">
    <source>
        <dbReference type="SAM" id="MobiDB-lite"/>
    </source>
</evidence>
<sequence length="74" mass="8446">MQVYENDCEAIDKQSSSEKKISPKAVRQDNSPKTPLKEIFTLPVEYLPKKKRSQVEKSGKSKLPSVGTSKEWYT</sequence>
<dbReference type="AlphaFoldDB" id="A0A8J2HLC8"/>
<gene>
    <name evidence="2" type="ORF">HICCMSTLAB_LOCUS11205</name>
</gene>
<comment type="caution">
    <text evidence="2">The sequence shown here is derived from an EMBL/GenBank/DDBJ whole genome shotgun (WGS) entry which is preliminary data.</text>
</comment>
<evidence type="ECO:0000313" key="3">
    <source>
        <dbReference type="Proteomes" id="UP000786811"/>
    </source>
</evidence>
<name>A0A8J2HLC8_COTCN</name>
<proteinExistence type="predicted"/>
<feature type="region of interest" description="Disordered" evidence="1">
    <location>
        <begin position="51"/>
        <end position="74"/>
    </location>
</feature>
<dbReference type="Proteomes" id="UP000786811">
    <property type="component" value="Unassembled WGS sequence"/>
</dbReference>
<feature type="compositionally biased region" description="Basic and acidic residues" evidence="1">
    <location>
        <begin position="10"/>
        <end position="21"/>
    </location>
</feature>
<keyword evidence="3" id="KW-1185">Reference proteome</keyword>